<name>A0AAV9XFZ9_9PEZI</name>
<keyword evidence="1 2" id="KW-0732">Signal</keyword>
<accession>A0AAV9XFZ9</accession>
<feature type="chain" id="PRO_5043362210" description="CBM1 domain-containing protein" evidence="2">
    <location>
        <begin position="20"/>
        <end position="294"/>
    </location>
</feature>
<dbReference type="Pfam" id="PF00734">
    <property type="entry name" value="CBM_1"/>
    <property type="match status" value="1"/>
</dbReference>
<evidence type="ECO:0000313" key="5">
    <source>
        <dbReference type="Proteomes" id="UP001365542"/>
    </source>
</evidence>
<keyword evidence="5" id="KW-1185">Reference proteome</keyword>
<dbReference type="InterPro" id="IPR000254">
    <property type="entry name" value="CBD"/>
</dbReference>
<dbReference type="AlphaFoldDB" id="A0AAV9XFZ9"/>
<comment type="caution">
    <text evidence="4">The sequence shown here is derived from an EMBL/GenBank/DDBJ whole genome shotgun (WGS) entry which is preliminary data.</text>
</comment>
<evidence type="ECO:0000256" key="1">
    <source>
        <dbReference type="ARBA" id="ARBA00022729"/>
    </source>
</evidence>
<dbReference type="GO" id="GO:0005975">
    <property type="term" value="P:carbohydrate metabolic process"/>
    <property type="evidence" value="ECO:0007669"/>
    <property type="project" value="InterPro"/>
</dbReference>
<dbReference type="InterPro" id="IPR035971">
    <property type="entry name" value="CBD_sf"/>
</dbReference>
<dbReference type="GO" id="GO:0005576">
    <property type="term" value="C:extracellular region"/>
    <property type="evidence" value="ECO:0007669"/>
    <property type="project" value="InterPro"/>
</dbReference>
<evidence type="ECO:0000256" key="2">
    <source>
        <dbReference type="SAM" id="SignalP"/>
    </source>
</evidence>
<proteinExistence type="predicted"/>
<evidence type="ECO:0000259" key="3">
    <source>
        <dbReference type="PROSITE" id="PS51164"/>
    </source>
</evidence>
<feature type="domain" description="CBM1" evidence="3">
    <location>
        <begin position="16"/>
        <end position="52"/>
    </location>
</feature>
<reference evidence="4 5" key="1">
    <citation type="submission" date="2019-10" db="EMBL/GenBank/DDBJ databases">
        <authorList>
            <person name="Palmer J.M."/>
        </authorList>
    </citation>
    <scope>NUCLEOTIDE SEQUENCE [LARGE SCALE GENOMIC DNA]</scope>
    <source>
        <strain evidence="4 5">TWF694</strain>
    </source>
</reference>
<dbReference type="EMBL" id="JAVHJO010000004">
    <property type="protein sequence ID" value="KAK6540838.1"/>
    <property type="molecule type" value="Genomic_DNA"/>
</dbReference>
<dbReference type="SMART" id="SM00236">
    <property type="entry name" value="fCBD"/>
    <property type="match status" value="1"/>
</dbReference>
<protein>
    <recommendedName>
        <fullName evidence="3">CBM1 domain-containing protein</fullName>
    </recommendedName>
</protein>
<sequence>MRSQLVFFSVLQAAGFVTALWEQCGGIGWSGSNACPVGETCSIINPYYAQCLLPITPPGPTSRLTTTTACTTSNLCSVYPGCCGTSRTACASYCIGQPTPTITVTTVSCSPCPTSRPITTTGCTTANLCSVYPGCCGSLKTACASYCIGQPQPTITVTTVSCSSCPTMTTITTPPPSTITTPPVSTGCPKTKTCIQFPWCCGAIKSECIAYCVTSSPPILIPTSTIPPCSCNSSGVGGHSVTGCLSSATTCLGYDWCCGATRTDCAAFCTTNKPPPLSKTTPSCACPAMPVTTA</sequence>
<evidence type="ECO:0000313" key="4">
    <source>
        <dbReference type="EMBL" id="KAK6540838.1"/>
    </source>
</evidence>
<feature type="signal peptide" evidence="2">
    <location>
        <begin position="1"/>
        <end position="19"/>
    </location>
</feature>
<dbReference type="GO" id="GO:0030248">
    <property type="term" value="F:cellulose binding"/>
    <property type="evidence" value="ECO:0007669"/>
    <property type="project" value="InterPro"/>
</dbReference>
<dbReference type="Proteomes" id="UP001365542">
    <property type="component" value="Unassembled WGS sequence"/>
</dbReference>
<gene>
    <name evidence="4" type="ORF">TWF694_008225</name>
</gene>
<dbReference type="PROSITE" id="PS00562">
    <property type="entry name" value="CBM1_1"/>
    <property type="match status" value="1"/>
</dbReference>
<dbReference type="PROSITE" id="PS51164">
    <property type="entry name" value="CBM1_2"/>
    <property type="match status" value="1"/>
</dbReference>
<organism evidence="4 5">
    <name type="scientific">Orbilia ellipsospora</name>
    <dbReference type="NCBI Taxonomy" id="2528407"/>
    <lineage>
        <taxon>Eukaryota</taxon>
        <taxon>Fungi</taxon>
        <taxon>Dikarya</taxon>
        <taxon>Ascomycota</taxon>
        <taxon>Pezizomycotina</taxon>
        <taxon>Orbiliomycetes</taxon>
        <taxon>Orbiliales</taxon>
        <taxon>Orbiliaceae</taxon>
        <taxon>Orbilia</taxon>
    </lineage>
</organism>
<dbReference type="SUPFAM" id="SSF57180">
    <property type="entry name" value="Cellulose-binding domain"/>
    <property type="match status" value="1"/>
</dbReference>